<accession>R7UQJ1</accession>
<keyword evidence="9" id="KW-0732">Signal</keyword>
<reference evidence="12 14" key="2">
    <citation type="journal article" date="2013" name="Nature">
        <title>Insights into bilaterian evolution from three spiralian genomes.</title>
        <authorList>
            <person name="Simakov O."/>
            <person name="Marletaz F."/>
            <person name="Cho S.J."/>
            <person name="Edsinger-Gonzales E."/>
            <person name="Havlak P."/>
            <person name="Hellsten U."/>
            <person name="Kuo D.H."/>
            <person name="Larsson T."/>
            <person name="Lv J."/>
            <person name="Arendt D."/>
            <person name="Savage R."/>
            <person name="Osoegawa K."/>
            <person name="de Jong P."/>
            <person name="Grimwood J."/>
            <person name="Chapman J.A."/>
            <person name="Shapiro H."/>
            <person name="Aerts A."/>
            <person name="Otillar R.P."/>
            <person name="Terry A.Y."/>
            <person name="Boore J.L."/>
            <person name="Grigoriev I.V."/>
            <person name="Lindberg D.R."/>
            <person name="Seaver E.C."/>
            <person name="Weisblat D.A."/>
            <person name="Putnam N.H."/>
            <person name="Rokhsar D.S."/>
        </authorList>
    </citation>
    <scope>NUCLEOTIDE SEQUENCE</scope>
    <source>
        <strain evidence="12 14">I ESC-2004</strain>
    </source>
</reference>
<keyword evidence="6 9" id="KW-0256">Endoplasmic reticulum</keyword>
<evidence type="ECO:0000256" key="4">
    <source>
        <dbReference type="ARBA" id="ARBA00013350"/>
    </source>
</evidence>
<evidence type="ECO:0000313" key="12">
    <source>
        <dbReference type="EMBL" id="ELU08378.1"/>
    </source>
</evidence>
<evidence type="ECO:0000256" key="3">
    <source>
        <dbReference type="ARBA" id="ARBA00008743"/>
    </source>
</evidence>
<evidence type="ECO:0000259" key="10">
    <source>
        <dbReference type="Pfam" id="PF03345"/>
    </source>
</evidence>
<comment type="function">
    <text evidence="9">Subunit of the oligosaccharyl transferase (OST) complex that catalyzes the initial transfer of a defined glycan (Glc(3)Man(9)GlcNAc(2) in eukaryotes) from the lipid carrier dolichol-pyrophosphate to an asparagine residue within an Asn-X-Ser/Thr consensus motif in nascent polypeptide chains, the first step in protein N-glycosylation. N-glycosylation occurs cotranslationally and the complex associates with the Sec61 complex at the channel-forming translocon complex that mediates protein translocation across the endoplasmic reticulum (ER).</text>
</comment>
<dbReference type="InterPro" id="IPR005013">
    <property type="entry name" value="DDOST_48_kDa_subunit"/>
</dbReference>
<keyword evidence="5 9" id="KW-0812">Transmembrane</keyword>
<dbReference type="UniPathway" id="UPA00378"/>
<feature type="domain" description="OST48 N-terminal" evidence="10">
    <location>
        <begin position="21"/>
        <end position="273"/>
    </location>
</feature>
<proteinExistence type="inferred from homology"/>
<dbReference type="EMBL" id="AMQN01001083">
    <property type="status" value="NOT_ANNOTATED_CDS"/>
    <property type="molecule type" value="Genomic_DNA"/>
</dbReference>
<evidence type="ECO:0000256" key="9">
    <source>
        <dbReference type="RuleBase" id="RU361142"/>
    </source>
</evidence>
<dbReference type="EnsemblMetazoa" id="CapteT181863">
    <property type="protein sequence ID" value="CapteP181863"/>
    <property type="gene ID" value="CapteG181863"/>
</dbReference>
<dbReference type="InterPro" id="IPR055459">
    <property type="entry name" value="OST48_MD"/>
</dbReference>
<dbReference type="AlphaFoldDB" id="R7UQJ1"/>
<dbReference type="Pfam" id="PF03345">
    <property type="entry name" value="OST48_N"/>
    <property type="match status" value="1"/>
</dbReference>
<evidence type="ECO:0000256" key="7">
    <source>
        <dbReference type="ARBA" id="ARBA00022989"/>
    </source>
</evidence>
<dbReference type="InterPro" id="IPR055457">
    <property type="entry name" value="OST48_N"/>
</dbReference>
<comment type="similarity">
    <text evidence="3 9">Belongs to the DDOST 48 kDa subunit family.</text>
</comment>
<dbReference type="OMA" id="AHDEYPR"/>
<dbReference type="Proteomes" id="UP000014760">
    <property type="component" value="Unassembled WGS sequence"/>
</dbReference>
<organism evidence="12">
    <name type="scientific">Capitella teleta</name>
    <name type="common">Polychaete worm</name>
    <dbReference type="NCBI Taxonomy" id="283909"/>
    <lineage>
        <taxon>Eukaryota</taxon>
        <taxon>Metazoa</taxon>
        <taxon>Spiralia</taxon>
        <taxon>Lophotrochozoa</taxon>
        <taxon>Annelida</taxon>
        <taxon>Polychaeta</taxon>
        <taxon>Sedentaria</taxon>
        <taxon>Scolecida</taxon>
        <taxon>Capitellidae</taxon>
        <taxon>Capitella</taxon>
    </lineage>
</organism>
<keyword evidence="7 9" id="KW-1133">Transmembrane helix</keyword>
<feature type="signal peptide" evidence="9">
    <location>
        <begin position="1"/>
        <end position="18"/>
    </location>
</feature>
<feature type="domain" description="OST48 middle" evidence="11">
    <location>
        <begin position="287"/>
        <end position="423"/>
    </location>
</feature>
<comment type="subcellular location">
    <subcellularLocation>
        <location evidence="1 9">Endoplasmic reticulum membrane</location>
        <topology evidence="1 9">Single-pass type I membrane protein</topology>
    </subcellularLocation>
</comment>
<protein>
    <recommendedName>
        <fullName evidence="4 9">Dolichyl-diphosphooligosaccharide--protein glycosyltransferase 48 kDa subunit</fullName>
        <shortName evidence="9">Oligosaccharyl transferase 48 kDa subunit</shortName>
    </recommendedName>
</protein>
<dbReference type="PANTHER" id="PTHR10830">
    <property type="entry name" value="DOLICHYL-DIPHOSPHOOLIGOSACCHARIDE--PROTEIN GLYCOSYLTRANSFERASE 48 KDA SUBUNIT"/>
    <property type="match status" value="1"/>
</dbReference>
<keyword evidence="8 9" id="KW-0472">Membrane</keyword>
<dbReference type="FunCoup" id="R7UQJ1">
    <property type="interactions" value="1812"/>
</dbReference>
<evidence type="ECO:0000256" key="1">
    <source>
        <dbReference type="ARBA" id="ARBA00004115"/>
    </source>
</evidence>
<reference evidence="14" key="1">
    <citation type="submission" date="2012-12" db="EMBL/GenBank/DDBJ databases">
        <authorList>
            <person name="Hellsten U."/>
            <person name="Grimwood J."/>
            <person name="Chapman J.A."/>
            <person name="Shapiro H."/>
            <person name="Aerts A."/>
            <person name="Otillar R.P."/>
            <person name="Terry A.Y."/>
            <person name="Boore J.L."/>
            <person name="Simakov O."/>
            <person name="Marletaz F."/>
            <person name="Cho S.-J."/>
            <person name="Edsinger-Gonzales E."/>
            <person name="Havlak P."/>
            <person name="Kuo D.-H."/>
            <person name="Larsson T."/>
            <person name="Lv J."/>
            <person name="Arendt D."/>
            <person name="Savage R."/>
            <person name="Osoegawa K."/>
            <person name="de Jong P."/>
            <person name="Lindberg D.R."/>
            <person name="Seaver E.C."/>
            <person name="Weisblat D.A."/>
            <person name="Putnam N.H."/>
            <person name="Grigoriev I.V."/>
            <person name="Rokhsar D.S."/>
        </authorList>
    </citation>
    <scope>NUCLEOTIDE SEQUENCE</scope>
    <source>
        <strain evidence="14">I ESC-2004</strain>
    </source>
</reference>
<dbReference type="HOGENOM" id="CLU_031804_0_0_1"/>
<feature type="transmembrane region" description="Helical" evidence="9">
    <location>
        <begin position="400"/>
        <end position="423"/>
    </location>
</feature>
<name>R7UQJ1_CAPTE</name>
<dbReference type="PANTHER" id="PTHR10830:SF0">
    <property type="entry name" value="DOLICHYL-DIPHOSPHOOLIGOSACCHARIDE--PROTEIN GLYCOSYLTRANSFERASE 48 KDA SUBUNIT"/>
    <property type="match status" value="1"/>
</dbReference>
<evidence type="ECO:0000256" key="5">
    <source>
        <dbReference type="ARBA" id="ARBA00022692"/>
    </source>
</evidence>
<gene>
    <name evidence="12" type="ORF">CAPTEDRAFT_181863</name>
</gene>
<dbReference type="Pfam" id="PF23358">
    <property type="entry name" value="OST48_MD"/>
    <property type="match status" value="1"/>
</dbReference>
<comment type="subunit">
    <text evidence="9">Component of the oligosaccharyltransferase (OST) complex.</text>
</comment>
<reference evidence="13" key="3">
    <citation type="submission" date="2015-06" db="UniProtKB">
        <authorList>
            <consortium name="EnsemblMetazoa"/>
        </authorList>
    </citation>
    <scope>IDENTIFICATION</scope>
</reference>
<evidence type="ECO:0000313" key="14">
    <source>
        <dbReference type="Proteomes" id="UP000014760"/>
    </source>
</evidence>
<evidence type="ECO:0000259" key="11">
    <source>
        <dbReference type="Pfam" id="PF23358"/>
    </source>
</evidence>
<dbReference type="EMBL" id="KB299137">
    <property type="protein sequence ID" value="ELU08378.1"/>
    <property type="molecule type" value="Genomic_DNA"/>
</dbReference>
<keyword evidence="14" id="KW-1185">Reference proteome</keyword>
<evidence type="ECO:0000313" key="13">
    <source>
        <dbReference type="EnsemblMetazoa" id="CapteP181863"/>
    </source>
</evidence>
<dbReference type="GO" id="GO:0008250">
    <property type="term" value="C:oligosaccharyltransferase complex"/>
    <property type="evidence" value="ECO:0007669"/>
    <property type="project" value="TreeGrafter"/>
</dbReference>
<dbReference type="STRING" id="283909.R7UQJ1"/>
<evidence type="ECO:0000256" key="8">
    <source>
        <dbReference type="ARBA" id="ARBA00023136"/>
    </source>
</evidence>
<sequence>MSTGVLLIVLGLAASAFAAQKTLVLVDNWSIRETHSIFFRSLRDSGFDLTFKQADDGSLALVKYGEHLYDNLILFSPSVEEFGGSIDVQAITNFIDGGGNVMVAGSSLIGEPIRDLASECGVEFDEEGTSVIDHLNYDVSDQGKHTLLVADAANLIKSSMLVGDTNSAPILFRGVGMAADSQNPLLLSVLHASSTAYSFNPDEAVTEYPHAVGKNTLLITALQARNNARVLFFGSLDMFSDEFFSMSVQNANAGKQFPVSGNQQLVKSLSQWVFREKGVLRVGAVKHHLQGKKTPPAAYTITDDVEYSIEIEEYSEGKWQPFKADDVQLEFVRIDPFVRTFLKGKNGKFVAKFKLPDVYGVYQFRVDYNRVGYTHLFSTTQVSVRPLEHTQYERFIPSAYPYYFSAFSMMGGVFVFSLVFLHFKEETKDKTE</sequence>
<dbReference type="OrthoDB" id="29105at2759"/>
<comment type="pathway">
    <text evidence="2 9">Protein modification; protein glycosylation.</text>
</comment>
<evidence type="ECO:0000256" key="2">
    <source>
        <dbReference type="ARBA" id="ARBA00004922"/>
    </source>
</evidence>
<feature type="chain" id="PRO_5008452553" description="Dolichyl-diphosphooligosaccharide--protein glycosyltransferase 48 kDa subunit" evidence="9">
    <location>
        <begin position="19"/>
        <end position="432"/>
    </location>
</feature>
<dbReference type="GO" id="GO:0018279">
    <property type="term" value="P:protein N-linked glycosylation via asparagine"/>
    <property type="evidence" value="ECO:0007669"/>
    <property type="project" value="UniProtKB-UniRule"/>
</dbReference>
<evidence type="ECO:0000256" key="6">
    <source>
        <dbReference type="ARBA" id="ARBA00022824"/>
    </source>
</evidence>